<dbReference type="InterPro" id="IPR045341">
    <property type="entry name" value="DUF6532"/>
</dbReference>
<dbReference type="Pfam" id="PF20149">
    <property type="entry name" value="DUF6532"/>
    <property type="match status" value="1"/>
</dbReference>
<organism evidence="3 4">
    <name type="scientific">Thelephora terrestris</name>
    <dbReference type="NCBI Taxonomy" id="56493"/>
    <lineage>
        <taxon>Eukaryota</taxon>
        <taxon>Fungi</taxon>
        <taxon>Dikarya</taxon>
        <taxon>Basidiomycota</taxon>
        <taxon>Agaricomycotina</taxon>
        <taxon>Agaricomycetes</taxon>
        <taxon>Thelephorales</taxon>
        <taxon>Thelephoraceae</taxon>
        <taxon>Thelephora</taxon>
    </lineage>
</organism>
<accession>A0A9P6L661</accession>
<sequence length="546" mass="60529">MPRGQGSMAEPVPRRSNRANRGRNGRDVQLDRLGEQLAVSTRQNKRPFIPEDGLVLENNVLAPVPKKRRSKKNQQPVHPQSQPSAVQPPSRPCQPPVTDDERFGFRLSPPTQRAIGLPTPAYSQLSHNSSSSPHFRMASLSDPPLVSQPPSRPHTSSPPLPGAELSDSNSDNDAEADDLDIDEQSDDEDDRRAQVFLQNSSNQLPVAPVSQSPAPAAQVTTATATPQPQPATQGHLSFANVGAEESVLQNHYNRNHPPRAPRFQQIQVAPRSLKRQPPPPVDVVDTSPRTLEHYPPQWQEVITNAKRAFRAYVAGTCGFPDGVEGMDEARECLQDAVEVYCDEGGSLEPGYGITKDMAMIVFGESWQLRSQLKADIRVQVRNLEPMCQNNGTRQASIHEQITSWTSDGSYLHDIVPDSNEQVHFGHPIIASTCRSFYFDRWSDISTFDRDTFHGSVPKPLVALYRNALDEWASGSRSTVKLETKPYTNVYNEILNKMKIVDEHEHYGPLLRERLAAWAGFGMSTSSSRPSSSIPVNIHLNLSPPAR</sequence>
<feature type="region of interest" description="Disordered" evidence="1">
    <location>
        <begin position="199"/>
        <end position="234"/>
    </location>
</feature>
<dbReference type="OrthoDB" id="3067342at2759"/>
<evidence type="ECO:0000256" key="1">
    <source>
        <dbReference type="SAM" id="MobiDB-lite"/>
    </source>
</evidence>
<dbReference type="EMBL" id="WIUZ02000008">
    <property type="protein sequence ID" value="KAF9784420.1"/>
    <property type="molecule type" value="Genomic_DNA"/>
</dbReference>
<feature type="compositionally biased region" description="Low complexity" evidence="1">
    <location>
        <begin position="74"/>
        <end position="88"/>
    </location>
</feature>
<proteinExistence type="predicted"/>
<reference evidence="3" key="2">
    <citation type="submission" date="2020-11" db="EMBL/GenBank/DDBJ databases">
        <authorList>
            <consortium name="DOE Joint Genome Institute"/>
            <person name="Kuo A."/>
            <person name="Miyauchi S."/>
            <person name="Kiss E."/>
            <person name="Drula E."/>
            <person name="Kohler A."/>
            <person name="Sanchez-Garcia M."/>
            <person name="Andreopoulos B."/>
            <person name="Barry K.W."/>
            <person name="Bonito G."/>
            <person name="Buee M."/>
            <person name="Carver A."/>
            <person name="Chen C."/>
            <person name="Cichocki N."/>
            <person name="Clum A."/>
            <person name="Culley D."/>
            <person name="Crous P.W."/>
            <person name="Fauchery L."/>
            <person name="Girlanda M."/>
            <person name="Hayes R."/>
            <person name="Keri Z."/>
            <person name="Labutti K."/>
            <person name="Lipzen A."/>
            <person name="Lombard V."/>
            <person name="Magnuson J."/>
            <person name="Maillard F."/>
            <person name="Morin E."/>
            <person name="Murat C."/>
            <person name="Nolan M."/>
            <person name="Ohm R."/>
            <person name="Pangilinan J."/>
            <person name="Pereira M."/>
            <person name="Perotto S."/>
            <person name="Peter M."/>
            <person name="Riley R."/>
            <person name="Sitrit Y."/>
            <person name="Stielow B."/>
            <person name="Szollosi G."/>
            <person name="Zifcakova L."/>
            <person name="Stursova M."/>
            <person name="Spatafora J.W."/>
            <person name="Tedersoo L."/>
            <person name="Vaario L.-M."/>
            <person name="Yamada A."/>
            <person name="Yan M."/>
            <person name="Wang P."/>
            <person name="Xu J."/>
            <person name="Bruns T."/>
            <person name="Baldrian P."/>
            <person name="Vilgalys R."/>
            <person name="Henrissat B."/>
            <person name="Grigoriev I.V."/>
            <person name="Hibbett D."/>
            <person name="Nagy L.G."/>
            <person name="Martin F.M."/>
        </authorList>
    </citation>
    <scope>NUCLEOTIDE SEQUENCE</scope>
    <source>
        <strain evidence="3">UH-Tt-Lm1</strain>
    </source>
</reference>
<feature type="compositionally biased region" description="Low complexity" evidence="1">
    <location>
        <begin position="205"/>
        <end position="233"/>
    </location>
</feature>
<dbReference type="Proteomes" id="UP000736335">
    <property type="component" value="Unassembled WGS sequence"/>
</dbReference>
<feature type="compositionally biased region" description="Basic and acidic residues" evidence="1">
    <location>
        <begin position="24"/>
        <end position="34"/>
    </location>
</feature>
<name>A0A9P6L661_9AGAM</name>
<dbReference type="AlphaFoldDB" id="A0A9P6L661"/>
<keyword evidence="4" id="KW-1185">Reference proteome</keyword>
<evidence type="ECO:0000313" key="4">
    <source>
        <dbReference type="Proteomes" id="UP000736335"/>
    </source>
</evidence>
<comment type="caution">
    <text evidence="3">The sequence shown here is derived from an EMBL/GenBank/DDBJ whole genome shotgun (WGS) entry which is preliminary data.</text>
</comment>
<protein>
    <recommendedName>
        <fullName evidence="2">DUF6532 domain-containing protein</fullName>
    </recommendedName>
</protein>
<evidence type="ECO:0000259" key="2">
    <source>
        <dbReference type="Pfam" id="PF20149"/>
    </source>
</evidence>
<feature type="domain" description="DUF6532" evidence="2">
    <location>
        <begin position="305"/>
        <end position="498"/>
    </location>
</feature>
<feature type="region of interest" description="Disordered" evidence="1">
    <location>
        <begin position="1"/>
        <end position="177"/>
    </location>
</feature>
<gene>
    <name evidence="3" type="ORF">BJ322DRAFT_1109133</name>
</gene>
<evidence type="ECO:0000313" key="3">
    <source>
        <dbReference type="EMBL" id="KAF9784420.1"/>
    </source>
</evidence>
<reference evidence="3" key="1">
    <citation type="journal article" date="2020" name="Nat. Commun.">
        <title>Large-scale genome sequencing of mycorrhizal fungi provides insights into the early evolution of symbiotic traits.</title>
        <authorList>
            <person name="Miyauchi S."/>
            <person name="Kiss E."/>
            <person name="Kuo A."/>
            <person name="Drula E."/>
            <person name="Kohler A."/>
            <person name="Sanchez-Garcia M."/>
            <person name="Morin E."/>
            <person name="Andreopoulos B."/>
            <person name="Barry K.W."/>
            <person name="Bonito G."/>
            <person name="Buee M."/>
            <person name="Carver A."/>
            <person name="Chen C."/>
            <person name="Cichocki N."/>
            <person name="Clum A."/>
            <person name="Culley D."/>
            <person name="Crous P.W."/>
            <person name="Fauchery L."/>
            <person name="Girlanda M."/>
            <person name="Hayes R.D."/>
            <person name="Keri Z."/>
            <person name="LaButti K."/>
            <person name="Lipzen A."/>
            <person name="Lombard V."/>
            <person name="Magnuson J."/>
            <person name="Maillard F."/>
            <person name="Murat C."/>
            <person name="Nolan M."/>
            <person name="Ohm R.A."/>
            <person name="Pangilinan J."/>
            <person name="Pereira M.F."/>
            <person name="Perotto S."/>
            <person name="Peter M."/>
            <person name="Pfister S."/>
            <person name="Riley R."/>
            <person name="Sitrit Y."/>
            <person name="Stielow J.B."/>
            <person name="Szollosi G."/>
            <person name="Zifcakova L."/>
            <person name="Stursova M."/>
            <person name="Spatafora J.W."/>
            <person name="Tedersoo L."/>
            <person name="Vaario L.M."/>
            <person name="Yamada A."/>
            <person name="Yan M."/>
            <person name="Wang P."/>
            <person name="Xu J."/>
            <person name="Bruns T."/>
            <person name="Baldrian P."/>
            <person name="Vilgalys R."/>
            <person name="Dunand C."/>
            <person name="Henrissat B."/>
            <person name="Grigoriev I.V."/>
            <person name="Hibbett D."/>
            <person name="Nagy L.G."/>
            <person name="Martin F.M."/>
        </authorList>
    </citation>
    <scope>NUCLEOTIDE SEQUENCE</scope>
    <source>
        <strain evidence="3">UH-Tt-Lm1</strain>
    </source>
</reference>
<feature type="compositionally biased region" description="Pro residues" evidence="1">
    <location>
        <begin position="146"/>
        <end position="161"/>
    </location>
</feature>
<feature type="compositionally biased region" description="Low complexity" evidence="1">
    <location>
        <begin position="123"/>
        <end position="132"/>
    </location>
</feature>